<accession>A0A225E7Z2</accession>
<dbReference type="AlphaFoldDB" id="A0A225E7Z2"/>
<feature type="domain" description="Putative restriction endonuclease" evidence="1">
    <location>
        <begin position="23"/>
        <end position="159"/>
    </location>
</feature>
<dbReference type="OrthoDB" id="269716at2"/>
<sequence length="167" mass="18303">MFAPPDPTARIPPLVPGDRLTRDEFERRYTAMPNLKKAELIDGVVYLPSTSTWLYHGGPRADLIGWLGTYHVGMPGVCTGANTTVRLDAVNEMQPDVALIVLPEYGGQIELDADGFVSGAPELVADVAPAPGTVDVDEKMRAYCRNGVREYLFWRVADRILDSVLSN</sequence>
<comment type="caution">
    <text evidence="2">The sequence shown here is derived from an EMBL/GenBank/DDBJ whole genome shotgun (WGS) entry which is preliminary data.</text>
</comment>
<evidence type="ECO:0000313" key="2">
    <source>
        <dbReference type="EMBL" id="OWK45629.1"/>
    </source>
</evidence>
<evidence type="ECO:0000313" key="3">
    <source>
        <dbReference type="Proteomes" id="UP000214646"/>
    </source>
</evidence>
<dbReference type="EMBL" id="NIDE01000002">
    <property type="protein sequence ID" value="OWK45629.1"/>
    <property type="molecule type" value="Genomic_DNA"/>
</dbReference>
<protein>
    <recommendedName>
        <fullName evidence="1">Putative restriction endonuclease domain-containing protein</fullName>
    </recommendedName>
</protein>
<dbReference type="InterPro" id="IPR011335">
    <property type="entry name" value="Restrct_endonuc-II-like"/>
</dbReference>
<reference evidence="3" key="1">
    <citation type="submission" date="2017-06" db="EMBL/GenBank/DDBJ databases">
        <title>Genome analysis of Fimbriiglobus ruber SP5, the first member of the order Planctomycetales with confirmed chitinolytic capability.</title>
        <authorList>
            <person name="Ravin N.V."/>
            <person name="Rakitin A.L."/>
            <person name="Ivanova A.A."/>
            <person name="Beletsky A.V."/>
            <person name="Kulichevskaya I.S."/>
            <person name="Mardanov A.V."/>
            <person name="Dedysh S.N."/>
        </authorList>
    </citation>
    <scope>NUCLEOTIDE SEQUENCE [LARGE SCALE GENOMIC DNA]</scope>
    <source>
        <strain evidence="3">SP5</strain>
    </source>
</reference>
<dbReference type="Gene3D" id="3.90.1570.10">
    <property type="entry name" value="tt1808, chain A"/>
    <property type="match status" value="1"/>
</dbReference>
<name>A0A225E7Z2_9BACT</name>
<evidence type="ECO:0000259" key="1">
    <source>
        <dbReference type="Pfam" id="PF05685"/>
    </source>
</evidence>
<gene>
    <name evidence="2" type="ORF">FRUB_01960</name>
</gene>
<keyword evidence="3" id="KW-1185">Reference proteome</keyword>
<dbReference type="PANTHER" id="PTHR35400">
    <property type="entry name" value="SLR1083 PROTEIN"/>
    <property type="match status" value="1"/>
</dbReference>
<dbReference type="CDD" id="cd06260">
    <property type="entry name" value="DUF820-like"/>
    <property type="match status" value="1"/>
</dbReference>
<dbReference type="Pfam" id="PF05685">
    <property type="entry name" value="Uma2"/>
    <property type="match status" value="1"/>
</dbReference>
<dbReference type="InterPro" id="IPR008538">
    <property type="entry name" value="Uma2"/>
</dbReference>
<dbReference type="SUPFAM" id="SSF52980">
    <property type="entry name" value="Restriction endonuclease-like"/>
    <property type="match status" value="1"/>
</dbReference>
<organism evidence="2 3">
    <name type="scientific">Fimbriiglobus ruber</name>
    <dbReference type="NCBI Taxonomy" id="1908690"/>
    <lineage>
        <taxon>Bacteria</taxon>
        <taxon>Pseudomonadati</taxon>
        <taxon>Planctomycetota</taxon>
        <taxon>Planctomycetia</taxon>
        <taxon>Gemmatales</taxon>
        <taxon>Gemmataceae</taxon>
        <taxon>Fimbriiglobus</taxon>
    </lineage>
</organism>
<dbReference type="RefSeq" id="WP_088253329.1">
    <property type="nucleotide sequence ID" value="NZ_NIDE01000002.1"/>
</dbReference>
<dbReference type="PANTHER" id="PTHR35400:SF3">
    <property type="entry name" value="SLL1072 PROTEIN"/>
    <property type="match status" value="1"/>
</dbReference>
<dbReference type="Proteomes" id="UP000214646">
    <property type="component" value="Unassembled WGS sequence"/>
</dbReference>
<proteinExistence type="predicted"/>
<dbReference type="InterPro" id="IPR012296">
    <property type="entry name" value="Nuclease_put_TT1808"/>
</dbReference>